<protein>
    <submittedName>
        <fullName evidence="3">Uncharacterized protein</fullName>
    </submittedName>
</protein>
<accession>A0AAV0UWK3</accession>
<dbReference type="Proteomes" id="UP001157938">
    <property type="component" value="Unassembled WGS sequence"/>
</dbReference>
<organism evidence="3 5">
    <name type="scientific">Peronospora farinosa</name>
    <dbReference type="NCBI Taxonomy" id="134698"/>
    <lineage>
        <taxon>Eukaryota</taxon>
        <taxon>Sar</taxon>
        <taxon>Stramenopiles</taxon>
        <taxon>Oomycota</taxon>
        <taxon>Peronosporomycetes</taxon>
        <taxon>Peronosporales</taxon>
        <taxon>Peronosporaceae</taxon>
        <taxon>Peronospora</taxon>
    </lineage>
</organism>
<proteinExistence type="predicted"/>
<reference evidence="2 4" key="1">
    <citation type="submission" date="2021-11" db="EMBL/GenBank/DDBJ databases">
        <authorList>
            <person name="Islam A."/>
            <person name="Islam S."/>
            <person name="Flora M.S."/>
            <person name="Rahman M."/>
            <person name="Ziaur R.M."/>
            <person name="Epstein J.H."/>
            <person name="Hassan M."/>
            <person name="Klassen M."/>
            <person name="Woodard K."/>
            <person name="Webb A."/>
            <person name="Webby R.J."/>
            <person name="El Zowalaty M.E."/>
        </authorList>
    </citation>
    <scope>NUCLEOTIDE SEQUENCE [LARGE SCALE GENOMIC DNA]</scope>
    <source>
        <strain evidence="2">Pf1</strain>
    </source>
</reference>
<reference evidence="3" key="2">
    <citation type="submission" date="2022-12" db="EMBL/GenBank/DDBJ databases">
        <authorList>
            <person name="Webb A."/>
        </authorList>
    </citation>
    <scope>NUCLEOTIDE SEQUENCE</scope>
    <source>
        <strain evidence="3">Pf2</strain>
    </source>
</reference>
<evidence type="ECO:0000313" key="3">
    <source>
        <dbReference type="EMBL" id="CAI5740668.1"/>
    </source>
</evidence>
<dbReference type="Proteomes" id="UP001159659">
    <property type="component" value="Unassembled WGS sequence"/>
</dbReference>
<dbReference type="EMBL" id="CAKLBC010001259">
    <property type="protein sequence ID" value="CAH0490463.1"/>
    <property type="molecule type" value="Genomic_DNA"/>
</dbReference>
<dbReference type="AlphaFoldDB" id="A0AAV0UWK3"/>
<evidence type="ECO:0000313" key="4">
    <source>
        <dbReference type="Proteomes" id="UP001157938"/>
    </source>
</evidence>
<name>A0AAV0UWK3_9STRA</name>
<feature type="compositionally biased region" description="Polar residues" evidence="1">
    <location>
        <begin position="97"/>
        <end position="120"/>
    </location>
</feature>
<evidence type="ECO:0000256" key="1">
    <source>
        <dbReference type="SAM" id="MobiDB-lite"/>
    </source>
</evidence>
<keyword evidence="4" id="KW-1185">Reference proteome</keyword>
<gene>
    <name evidence="2" type="ORF">PFR001_LOCUS5789</name>
    <name evidence="3" type="ORF">PFR002_LOCUS9342</name>
</gene>
<evidence type="ECO:0000313" key="2">
    <source>
        <dbReference type="EMBL" id="CAH0490463.1"/>
    </source>
</evidence>
<sequence length="182" mass="21240">MFRFFTSNGSKSNEQAAEIEKYRARHRQLCRNQQSDATLSTHVEDLDVEDGRTRKISAKWRQEHEHEQQFPVGNQLDAEMHMSFNAFDFSTSPEAFYETEQQQQQLESKGPSCQNNQQSEEQTRKRNANGSLWERRSLDRPTSGSARQVPTLGKEALWGSPMHYVTQDAQRQALYFQPQYYA</sequence>
<evidence type="ECO:0000313" key="5">
    <source>
        <dbReference type="Proteomes" id="UP001159659"/>
    </source>
</evidence>
<feature type="region of interest" description="Disordered" evidence="1">
    <location>
        <begin position="97"/>
        <end position="150"/>
    </location>
</feature>
<comment type="caution">
    <text evidence="3">The sequence shown here is derived from an EMBL/GenBank/DDBJ whole genome shotgun (WGS) entry which is preliminary data.</text>
</comment>
<dbReference type="EMBL" id="CANTFK010000993">
    <property type="protein sequence ID" value="CAI5740668.1"/>
    <property type="molecule type" value="Genomic_DNA"/>
</dbReference>